<organism evidence="8 9">
    <name type="scientific">Candidatus Woesebacteria bacterium GW2011_GWA1_40_43</name>
    <dbReference type="NCBI Taxonomy" id="1618553"/>
    <lineage>
        <taxon>Bacteria</taxon>
        <taxon>Candidatus Woeseibacteriota</taxon>
    </lineage>
</organism>
<dbReference type="InterPro" id="IPR016181">
    <property type="entry name" value="Acyl_CoA_acyltransferase"/>
</dbReference>
<dbReference type="PANTHER" id="PTHR36174">
    <property type="entry name" value="LIPID II:GLYCINE GLYCYLTRANSFERASE"/>
    <property type="match status" value="1"/>
</dbReference>
<dbReference type="InterPro" id="IPR050644">
    <property type="entry name" value="PG_Glycine_Bridge_Synth"/>
</dbReference>
<dbReference type="AlphaFoldDB" id="A0A0G0SH82"/>
<evidence type="ECO:0000256" key="4">
    <source>
        <dbReference type="ARBA" id="ARBA00022984"/>
    </source>
</evidence>
<evidence type="ECO:0000313" key="9">
    <source>
        <dbReference type="Proteomes" id="UP000034293"/>
    </source>
</evidence>
<dbReference type="PANTHER" id="PTHR36174:SF1">
    <property type="entry name" value="LIPID II:GLYCINE GLYCYLTRANSFERASE"/>
    <property type="match status" value="1"/>
</dbReference>
<keyword evidence="6" id="KW-0961">Cell wall biogenesis/degradation</keyword>
<feature type="domain" description="BioF2-like acetyltransferase" evidence="7">
    <location>
        <begin position="139"/>
        <end position="266"/>
    </location>
</feature>
<keyword evidence="4" id="KW-0573">Peptidoglycan synthesis</keyword>
<dbReference type="EMBL" id="LBZA01000012">
    <property type="protein sequence ID" value="KKR64134.1"/>
    <property type="molecule type" value="Genomic_DNA"/>
</dbReference>
<name>A0A0G0SH82_9BACT</name>
<dbReference type="PATRIC" id="fig|1618553.3.peg.231"/>
<evidence type="ECO:0000256" key="3">
    <source>
        <dbReference type="ARBA" id="ARBA00022960"/>
    </source>
</evidence>
<dbReference type="GO" id="GO:0016755">
    <property type="term" value="F:aminoacyltransferase activity"/>
    <property type="evidence" value="ECO:0007669"/>
    <property type="project" value="InterPro"/>
</dbReference>
<evidence type="ECO:0000256" key="1">
    <source>
        <dbReference type="ARBA" id="ARBA00009943"/>
    </source>
</evidence>
<protein>
    <submittedName>
        <fullName evidence="8">FemAB family protein</fullName>
    </submittedName>
</protein>
<dbReference type="PROSITE" id="PS51191">
    <property type="entry name" value="FEMABX"/>
    <property type="match status" value="1"/>
</dbReference>
<evidence type="ECO:0000256" key="2">
    <source>
        <dbReference type="ARBA" id="ARBA00022679"/>
    </source>
</evidence>
<dbReference type="Proteomes" id="UP000034293">
    <property type="component" value="Unassembled WGS sequence"/>
</dbReference>
<keyword evidence="5" id="KW-0012">Acyltransferase</keyword>
<sequence>MNNLDQIVTHPLQTSFWGEFRKSWGNEVLETKYGILTLHKLPLTNYKIGMFIKGPEPNQPMLTDLKEIGRKYKLVFIKLEPNVGWEFPISGPKSSIKSKLIKLLKQNGAVQGKTLFTPTTFQIDLSPSEEELMKGFSSKTRYNIRLAERKGVIVKENGSDKAFSKYLELTRETVGRQGFFAHTEKYHRLMWNILKKAGIARLMVATYQGEIITTWILFAWKDFLYYPYGASTEKHKEVMANNLMMWEAIKFGKKLGLTTFDLWGREEGKGFTKFKEGFSPKVIEFLGTWDLIINKPLYMIYKIAEYIRWPVLKLFAASGLSKHRF</sequence>
<evidence type="ECO:0000256" key="5">
    <source>
        <dbReference type="ARBA" id="ARBA00023315"/>
    </source>
</evidence>
<evidence type="ECO:0000259" key="7">
    <source>
        <dbReference type="Pfam" id="PF13480"/>
    </source>
</evidence>
<dbReference type="Gene3D" id="3.40.630.30">
    <property type="match status" value="1"/>
</dbReference>
<dbReference type="Pfam" id="PF13480">
    <property type="entry name" value="Acetyltransf_6"/>
    <property type="match status" value="1"/>
</dbReference>
<dbReference type="GO" id="GO:0008360">
    <property type="term" value="P:regulation of cell shape"/>
    <property type="evidence" value="ECO:0007669"/>
    <property type="project" value="UniProtKB-KW"/>
</dbReference>
<comment type="similarity">
    <text evidence="1">Belongs to the FemABX family.</text>
</comment>
<accession>A0A0G0SH82</accession>
<keyword evidence="2" id="KW-0808">Transferase</keyword>
<comment type="caution">
    <text evidence="8">The sequence shown here is derived from an EMBL/GenBank/DDBJ whole genome shotgun (WGS) entry which is preliminary data.</text>
</comment>
<keyword evidence="3" id="KW-0133">Cell shape</keyword>
<evidence type="ECO:0000313" key="8">
    <source>
        <dbReference type="EMBL" id="KKR64134.1"/>
    </source>
</evidence>
<gene>
    <name evidence="8" type="ORF">UU02_C0012G0013</name>
</gene>
<dbReference type="GO" id="GO:0009252">
    <property type="term" value="P:peptidoglycan biosynthetic process"/>
    <property type="evidence" value="ECO:0007669"/>
    <property type="project" value="UniProtKB-KW"/>
</dbReference>
<dbReference type="SUPFAM" id="SSF55729">
    <property type="entry name" value="Acyl-CoA N-acyltransferases (Nat)"/>
    <property type="match status" value="2"/>
</dbReference>
<reference evidence="8 9" key="1">
    <citation type="journal article" date="2015" name="Nature">
        <title>rRNA introns, odd ribosomes, and small enigmatic genomes across a large radiation of phyla.</title>
        <authorList>
            <person name="Brown C.T."/>
            <person name="Hug L.A."/>
            <person name="Thomas B.C."/>
            <person name="Sharon I."/>
            <person name="Castelle C.J."/>
            <person name="Singh A."/>
            <person name="Wilkins M.J."/>
            <person name="Williams K.H."/>
            <person name="Banfield J.F."/>
        </authorList>
    </citation>
    <scope>NUCLEOTIDE SEQUENCE [LARGE SCALE GENOMIC DNA]</scope>
</reference>
<dbReference type="InterPro" id="IPR038740">
    <property type="entry name" value="BioF2-like_GNAT_dom"/>
</dbReference>
<dbReference type="GO" id="GO:0071555">
    <property type="term" value="P:cell wall organization"/>
    <property type="evidence" value="ECO:0007669"/>
    <property type="project" value="UniProtKB-KW"/>
</dbReference>
<proteinExistence type="inferred from homology"/>
<dbReference type="InterPro" id="IPR003447">
    <property type="entry name" value="FEMABX"/>
</dbReference>
<evidence type="ECO:0000256" key="6">
    <source>
        <dbReference type="ARBA" id="ARBA00023316"/>
    </source>
</evidence>